<organism evidence="3 4">
    <name type="scientific">Polyodon spathula</name>
    <name type="common">North American paddlefish</name>
    <name type="synonym">Squalus spathula</name>
    <dbReference type="NCBI Taxonomy" id="7913"/>
    <lineage>
        <taxon>Eukaryota</taxon>
        <taxon>Metazoa</taxon>
        <taxon>Chordata</taxon>
        <taxon>Craniata</taxon>
        <taxon>Vertebrata</taxon>
        <taxon>Euteleostomi</taxon>
        <taxon>Actinopterygii</taxon>
        <taxon>Chondrostei</taxon>
        <taxon>Acipenseriformes</taxon>
        <taxon>Polyodontidae</taxon>
        <taxon>Polyodon</taxon>
    </lineage>
</organism>
<name>A0ABS2YBM1_POLSP</name>
<reference evidence="3" key="1">
    <citation type="journal article" date="2021" name="Cell">
        <title>Tracing the genetic footprints of vertebrate landing in non-teleost ray-finned fishes.</title>
        <authorList>
            <person name="Bi X."/>
            <person name="Wang K."/>
            <person name="Yang L."/>
            <person name="Pan H."/>
            <person name="Jiang H."/>
            <person name="Wei Q."/>
            <person name="Fang M."/>
            <person name="Yu H."/>
            <person name="Zhu C."/>
            <person name="Cai Y."/>
            <person name="He Y."/>
            <person name="Gan X."/>
            <person name="Zeng H."/>
            <person name="Yu D."/>
            <person name="Zhu Y."/>
            <person name="Jiang H."/>
            <person name="Qiu Q."/>
            <person name="Yang H."/>
            <person name="Zhang Y.E."/>
            <person name="Wang W."/>
            <person name="Zhu M."/>
            <person name="He S."/>
            <person name="Zhang G."/>
        </authorList>
    </citation>
    <scope>NUCLEOTIDE SEQUENCE</scope>
    <source>
        <strain evidence="3">Pddl_001</strain>
    </source>
</reference>
<proteinExistence type="predicted"/>
<feature type="region of interest" description="Disordered" evidence="1">
    <location>
        <begin position="183"/>
        <end position="356"/>
    </location>
</feature>
<feature type="non-terminal residue" evidence="3">
    <location>
        <position position="1"/>
    </location>
</feature>
<evidence type="ECO:0000313" key="3">
    <source>
        <dbReference type="EMBL" id="MBN3284123.1"/>
    </source>
</evidence>
<feature type="chain" id="PRO_5046266907" evidence="2">
    <location>
        <begin position="25"/>
        <end position="400"/>
    </location>
</feature>
<keyword evidence="2" id="KW-0732">Signal</keyword>
<dbReference type="PANTHER" id="PTHR12533:SF6">
    <property type="entry name" value="NUCLEAR FACTOR OF ACTIVATED T-CELLS, CYTOPLASMIC 3"/>
    <property type="match status" value="1"/>
</dbReference>
<dbReference type="InterPro" id="IPR008366">
    <property type="entry name" value="NFAT"/>
</dbReference>
<dbReference type="Proteomes" id="UP001166093">
    <property type="component" value="Unassembled WGS sequence"/>
</dbReference>
<feature type="signal peptide" evidence="2">
    <location>
        <begin position="1"/>
        <end position="24"/>
    </location>
</feature>
<keyword evidence="4" id="KW-1185">Reference proteome</keyword>
<sequence>MKVHFLFCFCYIIVCVFNRSRREAKYLLNYKCFISVSVLIKQEHREELDLPAVPSVSIPMTHPASVLGLHPVRTQLPSPDQGHPHESLHSTSPRGLVPSVQQHAPYAPMVPSVVQHMPRIQGRNISAGSDFQMVSPPVVHQTFQASSAPPMRPSYQPMQANLMYNGQSGLPMNSVSPQGYERIPFQPDSAASHPLGLGCQPMAYHSPNPGSTSTSPPTAGHPLARPSHSGQHSPHLQSVGYHSASVGQVSSPTAAHPGLGQGSPQLQPMSYHSSNQRSASSPSPTTPHPMVHSPHSGPSSPQMHPLQYQSPNPRPASSPSPTSANPMVHLAHSGQPSPQAHSPGMAGLSGPNLDIKEESDDGELTFRSIGLQDITLDDGKESSRLKCSVVFVLDGVIRVK</sequence>
<feature type="region of interest" description="Disordered" evidence="1">
    <location>
        <begin position="71"/>
        <end position="97"/>
    </location>
</feature>
<dbReference type="PANTHER" id="PTHR12533">
    <property type="entry name" value="NFAT"/>
    <property type="match status" value="1"/>
</dbReference>
<evidence type="ECO:0000313" key="4">
    <source>
        <dbReference type="Proteomes" id="UP001166093"/>
    </source>
</evidence>
<feature type="compositionally biased region" description="Low complexity" evidence="1">
    <location>
        <begin position="206"/>
        <end position="218"/>
    </location>
</feature>
<evidence type="ECO:0000256" key="1">
    <source>
        <dbReference type="SAM" id="MobiDB-lite"/>
    </source>
</evidence>
<gene>
    <name evidence="3" type="primary">Nfatc3_0</name>
    <name evidence="3" type="ORF">GTO93_0013989</name>
</gene>
<dbReference type="EMBL" id="JAAWVQ010133419">
    <property type="protein sequence ID" value="MBN3284123.1"/>
    <property type="molecule type" value="Genomic_DNA"/>
</dbReference>
<protein>
    <submittedName>
        <fullName evidence="3">NFAC3 factor</fullName>
    </submittedName>
</protein>
<comment type="caution">
    <text evidence="3">The sequence shown here is derived from an EMBL/GenBank/DDBJ whole genome shotgun (WGS) entry which is preliminary data.</text>
</comment>
<feature type="non-terminal residue" evidence="3">
    <location>
        <position position="400"/>
    </location>
</feature>
<accession>A0ABS2YBM1</accession>
<feature type="compositionally biased region" description="Low complexity" evidence="1">
    <location>
        <begin position="273"/>
        <end position="296"/>
    </location>
</feature>
<feature type="compositionally biased region" description="Polar residues" evidence="1">
    <location>
        <begin position="262"/>
        <end position="272"/>
    </location>
</feature>
<evidence type="ECO:0000256" key="2">
    <source>
        <dbReference type="SAM" id="SignalP"/>
    </source>
</evidence>